<evidence type="ECO:0000256" key="1">
    <source>
        <dbReference type="ARBA" id="ARBA00004429"/>
    </source>
</evidence>
<feature type="transmembrane region" description="Helical" evidence="6">
    <location>
        <begin position="29"/>
        <end position="45"/>
    </location>
</feature>
<dbReference type="CDD" id="cd06580">
    <property type="entry name" value="TM_PBP1_transp_TpRbsC_like"/>
    <property type="match status" value="1"/>
</dbReference>
<dbReference type="AlphaFoldDB" id="A0A6N7EUG5"/>
<evidence type="ECO:0000313" key="7">
    <source>
        <dbReference type="EMBL" id="MPV85160.1"/>
    </source>
</evidence>
<keyword evidence="4 6" id="KW-1133">Transmembrane helix</keyword>
<dbReference type="InterPro" id="IPR001851">
    <property type="entry name" value="ABC_transp_permease"/>
</dbReference>
<organism evidence="7 8">
    <name type="scientific">Ostreibacterium oceani</name>
    <dbReference type="NCBI Taxonomy" id="2654998"/>
    <lineage>
        <taxon>Bacteria</taxon>
        <taxon>Pseudomonadati</taxon>
        <taxon>Pseudomonadota</taxon>
        <taxon>Gammaproteobacteria</taxon>
        <taxon>Cardiobacteriales</taxon>
        <taxon>Ostreibacteriaceae</taxon>
        <taxon>Ostreibacterium</taxon>
    </lineage>
</organism>
<keyword evidence="3 6" id="KW-0812">Transmembrane</keyword>
<keyword evidence="2" id="KW-1003">Cell membrane</keyword>
<keyword evidence="5 6" id="KW-0472">Membrane</keyword>
<feature type="transmembrane region" description="Helical" evidence="6">
    <location>
        <begin position="173"/>
        <end position="194"/>
    </location>
</feature>
<proteinExistence type="predicted"/>
<feature type="transmembrane region" description="Helical" evidence="6">
    <location>
        <begin position="79"/>
        <end position="100"/>
    </location>
</feature>
<dbReference type="FunCoup" id="A0A6N7EUG5">
    <property type="interactions" value="169"/>
</dbReference>
<dbReference type="Pfam" id="PF02653">
    <property type="entry name" value="BPD_transp_2"/>
    <property type="match status" value="1"/>
</dbReference>
<dbReference type="PANTHER" id="PTHR43370">
    <property type="entry name" value="SUGAR ABC TRANSPORTER INTEGRAL MEMBRANE PROTEIN-RELATED"/>
    <property type="match status" value="1"/>
</dbReference>
<dbReference type="RefSeq" id="WP_152808658.1">
    <property type="nucleotide sequence ID" value="NZ_WHNW01000001.1"/>
</dbReference>
<feature type="transmembrane region" description="Helical" evidence="6">
    <location>
        <begin position="52"/>
        <end position="73"/>
    </location>
</feature>
<evidence type="ECO:0000256" key="4">
    <source>
        <dbReference type="ARBA" id="ARBA00022989"/>
    </source>
</evidence>
<dbReference type="GO" id="GO:0022857">
    <property type="term" value="F:transmembrane transporter activity"/>
    <property type="evidence" value="ECO:0007669"/>
    <property type="project" value="InterPro"/>
</dbReference>
<evidence type="ECO:0000256" key="5">
    <source>
        <dbReference type="ARBA" id="ARBA00023136"/>
    </source>
</evidence>
<evidence type="ECO:0000256" key="6">
    <source>
        <dbReference type="SAM" id="Phobius"/>
    </source>
</evidence>
<feature type="transmembrane region" description="Helical" evidence="6">
    <location>
        <begin position="251"/>
        <end position="273"/>
    </location>
</feature>
<feature type="transmembrane region" description="Helical" evidence="6">
    <location>
        <begin position="206"/>
        <end position="223"/>
    </location>
</feature>
<evidence type="ECO:0000256" key="3">
    <source>
        <dbReference type="ARBA" id="ARBA00022692"/>
    </source>
</evidence>
<dbReference type="GO" id="GO:0005886">
    <property type="term" value="C:plasma membrane"/>
    <property type="evidence" value="ECO:0007669"/>
    <property type="project" value="UniProtKB-SubCell"/>
</dbReference>
<comment type="caution">
    <text evidence="7">The sequence shown here is derived from an EMBL/GenBank/DDBJ whole genome shotgun (WGS) entry which is preliminary data.</text>
</comment>
<dbReference type="Proteomes" id="UP000471298">
    <property type="component" value="Unassembled WGS sequence"/>
</dbReference>
<dbReference type="EMBL" id="WHNW01000001">
    <property type="protein sequence ID" value="MPV85160.1"/>
    <property type="molecule type" value="Genomic_DNA"/>
</dbReference>
<comment type="subcellular location">
    <subcellularLocation>
        <location evidence="1">Cell inner membrane</location>
        <topology evidence="1">Multi-pass membrane protein</topology>
    </subcellularLocation>
</comment>
<accession>A0A6N7EUG5</accession>
<reference evidence="7 8" key="1">
    <citation type="submission" date="2019-10" db="EMBL/GenBank/DDBJ databases">
        <title>Cardiobacteriales fam. a chemoheterotrophic member of the order Cardiobacteriales, and proposal of Cardiobacteriales fam. nov.</title>
        <authorList>
            <person name="Wang C."/>
        </authorList>
    </citation>
    <scope>NUCLEOTIDE SEQUENCE [LARGE SCALE GENOMIC DNA]</scope>
    <source>
        <strain evidence="7 8">ML27</strain>
    </source>
</reference>
<protein>
    <submittedName>
        <fullName evidence="7">ABC transporter permease</fullName>
    </submittedName>
</protein>
<gene>
    <name evidence="7" type="ORF">GCU85_00235</name>
</gene>
<keyword evidence="8" id="KW-1185">Reference proteome</keyword>
<feature type="transmembrane region" description="Helical" evidence="6">
    <location>
        <begin position="130"/>
        <end position="147"/>
    </location>
</feature>
<dbReference type="InParanoid" id="A0A6N7EUG5"/>
<evidence type="ECO:0000313" key="8">
    <source>
        <dbReference type="Proteomes" id="UP000471298"/>
    </source>
</evidence>
<evidence type="ECO:0000256" key="2">
    <source>
        <dbReference type="ARBA" id="ARBA00022475"/>
    </source>
</evidence>
<dbReference type="PANTHER" id="PTHR43370:SF2">
    <property type="entry name" value="ABC TRANSPORTER PERMEASE PROTEIN"/>
    <property type="match status" value="1"/>
</dbReference>
<sequence>MNASTPLLLAALGVLVVERAGVLNLGVEGMMLMGAVVGFILALSGTAPWLCFIGAALAGVSLALVFAIFALGFKANQVATGLAVAILGTGLSSLIGAKYVGQQFDGFGNLAIPYLSDIPVLGVVLFNQNLLIYLSFLMLALVVWFFYKTKLGLILRGIGDNHYAAHALGHRVILIRCLAIAFGGAMAGLGGAYMSLISPHLWTQELTAGRGWIAIALVVFATWRPVRLLFGAYLFGSISVLQYNLQNNQWFFVAPQLWAMLPYVVTILVLVIISNPKISGRFHAPADLGKVFHPTR</sequence>
<name>A0A6N7EUG5_9GAMM</name>